<proteinExistence type="predicted"/>
<reference evidence="1 2" key="1">
    <citation type="submission" date="2016-01" db="EMBL/GenBank/DDBJ databases">
        <title>Biosynthesis of antibiotic leucinostatins and their inhibition on Phytophthora in bio-control Purpureocillium lilacinum.</title>
        <authorList>
            <person name="Wang G."/>
            <person name="Liu Z."/>
            <person name="Lin R."/>
            <person name="Li E."/>
            <person name="Mao Z."/>
            <person name="Ling J."/>
            <person name="Yin W."/>
            <person name="Xie B."/>
        </authorList>
    </citation>
    <scope>NUCLEOTIDE SEQUENCE [LARGE SCALE GENOMIC DNA]</scope>
    <source>
        <strain evidence="1">PLBJ-1</strain>
    </source>
</reference>
<evidence type="ECO:0000313" key="2">
    <source>
        <dbReference type="Proteomes" id="UP000078240"/>
    </source>
</evidence>
<accession>A0A179GWW8</accession>
<comment type="caution">
    <text evidence="1">The sequence shown here is derived from an EMBL/GenBank/DDBJ whole genome shotgun (WGS) entry which is preliminary data.</text>
</comment>
<evidence type="ECO:0000313" key="1">
    <source>
        <dbReference type="EMBL" id="OAQ82465.1"/>
    </source>
</evidence>
<sequence length="224" mass="23681">MNRIAARALRPHRELGRKRRLVAAKLAPQVPAAHAEAQHRRALPRHPRTVVRRDAGARGGLVEWRGRVGGQADGDEGGPGWRALRGEGEEARVQEVAELPGVGGGEGGEGEALAAGVCGDEFVELCGGVPPPSGQPLVMKVHGTLNNKRSRGRSGHMARMLEASGSRRKTGVRGLSSVIAEPGVRTGGLAGWRRTVRALRVTTTATAGRWFGSPHGPWLRIQGG</sequence>
<name>A0A179GWW8_PURLI</name>
<dbReference type="EMBL" id="LSBH01000003">
    <property type="protein sequence ID" value="OAQ82465.1"/>
    <property type="molecule type" value="Genomic_DNA"/>
</dbReference>
<dbReference type="Proteomes" id="UP000078240">
    <property type="component" value="Unassembled WGS sequence"/>
</dbReference>
<dbReference type="AlphaFoldDB" id="A0A179GWW8"/>
<protein>
    <submittedName>
        <fullName evidence="1">Uncharacterized protein</fullName>
    </submittedName>
</protein>
<organism evidence="1 2">
    <name type="scientific">Purpureocillium lilacinum</name>
    <name type="common">Paecilomyces lilacinus</name>
    <dbReference type="NCBI Taxonomy" id="33203"/>
    <lineage>
        <taxon>Eukaryota</taxon>
        <taxon>Fungi</taxon>
        <taxon>Dikarya</taxon>
        <taxon>Ascomycota</taxon>
        <taxon>Pezizomycotina</taxon>
        <taxon>Sordariomycetes</taxon>
        <taxon>Hypocreomycetidae</taxon>
        <taxon>Hypocreales</taxon>
        <taxon>Ophiocordycipitaceae</taxon>
        <taxon>Purpureocillium</taxon>
    </lineage>
</organism>
<gene>
    <name evidence="1" type="ORF">VFPBJ_05049</name>
</gene>